<protein>
    <recommendedName>
        <fullName evidence="2">CBU-0592-like domain-containing protein</fullName>
    </recommendedName>
</protein>
<evidence type="ECO:0000256" key="1">
    <source>
        <dbReference type="SAM" id="Phobius"/>
    </source>
</evidence>
<accession>M0QRG7</accession>
<keyword evidence="1" id="KW-1133">Transmembrane helix</keyword>
<feature type="domain" description="CBU-0592-like" evidence="2">
    <location>
        <begin position="4"/>
        <end position="76"/>
    </location>
</feature>
<evidence type="ECO:0000313" key="4">
    <source>
        <dbReference type="Proteomes" id="UP000011666"/>
    </source>
</evidence>
<dbReference type="OrthoDB" id="3256397at2"/>
<sequence length="116" mass="11906">MLTAIIGWLGTLGTFVSYALVSRGHLAVSSLRYASLNTAGGLLGGSAAALYGAWPSAAANFAWAAVGIHAVSLYFQRQRNARIAPAVVERADTSSVSGQWAPQPDDGATALCAVRA</sequence>
<organism evidence="3 4">
    <name type="scientific">Gordonia soli NBRC 108243</name>
    <dbReference type="NCBI Taxonomy" id="1223545"/>
    <lineage>
        <taxon>Bacteria</taxon>
        <taxon>Bacillati</taxon>
        <taxon>Actinomycetota</taxon>
        <taxon>Actinomycetes</taxon>
        <taxon>Mycobacteriales</taxon>
        <taxon>Gordoniaceae</taxon>
        <taxon>Gordonia</taxon>
    </lineage>
</organism>
<evidence type="ECO:0000313" key="3">
    <source>
        <dbReference type="EMBL" id="GAC70916.1"/>
    </source>
</evidence>
<keyword evidence="1" id="KW-0472">Membrane</keyword>
<dbReference type="Pfam" id="PF26604">
    <property type="entry name" value="CBU_0592"/>
    <property type="match status" value="1"/>
</dbReference>
<feature type="transmembrane region" description="Helical" evidence="1">
    <location>
        <begin position="57"/>
        <end position="75"/>
    </location>
</feature>
<keyword evidence="4" id="KW-1185">Reference proteome</keyword>
<evidence type="ECO:0000259" key="2">
    <source>
        <dbReference type="Pfam" id="PF26604"/>
    </source>
</evidence>
<dbReference type="InterPro" id="IPR058058">
    <property type="entry name" value="CBU_0592-like"/>
</dbReference>
<keyword evidence="1" id="KW-0812">Transmembrane</keyword>
<feature type="transmembrane region" description="Helical" evidence="1">
    <location>
        <begin position="6"/>
        <end position="21"/>
    </location>
</feature>
<reference evidence="3 4" key="1">
    <citation type="submission" date="2013-01" db="EMBL/GenBank/DDBJ databases">
        <title>Whole genome shotgun sequence of Gordonia soli NBRC 108243.</title>
        <authorList>
            <person name="Isaki-Nakamura S."/>
            <person name="Hosoyama A."/>
            <person name="Tsuchikane K."/>
            <person name="Ando Y."/>
            <person name="Baba S."/>
            <person name="Ohji S."/>
            <person name="Hamada M."/>
            <person name="Tamura T."/>
            <person name="Yamazoe A."/>
            <person name="Yamazaki S."/>
            <person name="Fujita N."/>
        </authorList>
    </citation>
    <scope>NUCLEOTIDE SEQUENCE [LARGE SCALE GENOMIC DNA]</scope>
    <source>
        <strain evidence="3 4">NBRC 108243</strain>
    </source>
</reference>
<dbReference type="STRING" id="1223545.GS4_43_00430"/>
<comment type="caution">
    <text evidence="3">The sequence shown here is derived from an EMBL/GenBank/DDBJ whole genome shotgun (WGS) entry which is preliminary data.</text>
</comment>
<dbReference type="Proteomes" id="UP000011666">
    <property type="component" value="Unassembled WGS sequence"/>
</dbReference>
<dbReference type="eggNOG" id="ENOG50339N0">
    <property type="taxonomic scope" value="Bacteria"/>
</dbReference>
<dbReference type="RefSeq" id="WP_007625375.1">
    <property type="nucleotide sequence ID" value="NZ_BANX01000043.1"/>
</dbReference>
<gene>
    <name evidence="3" type="ORF">GS4_43_00430</name>
</gene>
<name>M0QRG7_9ACTN</name>
<dbReference type="AlphaFoldDB" id="M0QRG7"/>
<dbReference type="EMBL" id="BANX01000043">
    <property type="protein sequence ID" value="GAC70916.1"/>
    <property type="molecule type" value="Genomic_DNA"/>
</dbReference>
<proteinExistence type="predicted"/>